<feature type="active site" description="Nucleophile" evidence="4">
    <location>
        <position position="406"/>
    </location>
</feature>
<feature type="binding site" evidence="4">
    <location>
        <position position="334"/>
    </location>
    <ligand>
        <name>S-adenosyl-L-methionine</name>
        <dbReference type="ChEBI" id="CHEBI:59789"/>
    </ligand>
</feature>
<dbReference type="Proteomes" id="UP000767854">
    <property type="component" value="Unassembled WGS sequence"/>
</dbReference>
<dbReference type="InterPro" id="IPR012340">
    <property type="entry name" value="NA-bd_OB-fold"/>
</dbReference>
<proteinExistence type="inferred from homology"/>
<dbReference type="Gene3D" id="3.40.50.150">
    <property type="entry name" value="Vaccinia Virus protein VP39"/>
    <property type="match status" value="1"/>
</dbReference>
<keyword evidence="7" id="KW-1185">Reference proteome</keyword>
<dbReference type="PANTHER" id="PTHR11061:SF30">
    <property type="entry name" value="TRNA (URACIL(54)-C(5))-METHYLTRANSFERASE"/>
    <property type="match status" value="1"/>
</dbReference>
<feature type="binding site" evidence="4">
    <location>
        <position position="313"/>
    </location>
    <ligand>
        <name>S-adenosyl-L-methionine</name>
        <dbReference type="ChEBI" id="CHEBI:59789"/>
    </ligand>
</feature>
<gene>
    <name evidence="6" type="ORF">JOC49_001696</name>
</gene>
<dbReference type="InterPro" id="IPR010280">
    <property type="entry name" value="U5_MeTrfase_fam"/>
</dbReference>
<sequence length="451" mass="50450">MKRNELLEVKIEYNKYPNVGIGTYNSKKIHVKNAIEGQWVSARYKRAKGGKAEAKLVEVLERSPIEQASFCEHFDLCGGCMLQTLNYENQKQLKKRMVENLFQEAGLDITFETIHSSPEIFEYRNKMEFSFGDAYKGGPLTLGMHRKGRHNDVVTVDHCHLADGDYRAIIRSVLDYFSASKYPKYNKHTHEGFLKHLVVRKAKKTGEIMVALSATTQFDFDGAEFVRVLAGIPFEGTLTSVLYVKNDGLGDVVSGDVEVLYGRDHIFDEIHGLKFKITLYSFFQTNTLGAEMLYEQALALIPNIEGKLCFDLFSGTGTIGQIMAQSASKVVGIEIVPDAVTSANENAKLNRLDNCTFLCGDVFKVLETVSDKPDVIVVDPPRVGMGENAVFKVASYGVNEIVYISCNPKTLLEDLIIFEKQGYTAGKAMLLDTFPWTGHVETVVLMSRVKE</sequence>
<name>A0ABS2MRV3_9FIRM</name>
<dbReference type="PANTHER" id="PTHR11061">
    <property type="entry name" value="RNA M5U METHYLTRANSFERASE"/>
    <property type="match status" value="1"/>
</dbReference>
<feature type="binding site" evidence="4">
    <location>
        <position position="379"/>
    </location>
    <ligand>
        <name>S-adenosyl-L-methionine</name>
        <dbReference type="ChEBI" id="CHEBI:59789"/>
    </ligand>
</feature>
<keyword evidence="2 4" id="KW-0808">Transferase</keyword>
<evidence type="ECO:0000256" key="1">
    <source>
        <dbReference type="ARBA" id="ARBA00022603"/>
    </source>
</evidence>
<dbReference type="Pfam" id="PF05958">
    <property type="entry name" value="tRNA_U5-meth_tr"/>
    <property type="match status" value="1"/>
</dbReference>
<protein>
    <submittedName>
        <fullName evidence="6">23S rRNA (Uracil-5-)-methyltransferase RumA</fullName>
    </submittedName>
</protein>
<dbReference type="InterPro" id="IPR030391">
    <property type="entry name" value="MeTrfase_TrmA_CS"/>
</dbReference>
<dbReference type="PROSITE" id="PS01231">
    <property type="entry name" value="TRMA_2"/>
    <property type="match status" value="1"/>
</dbReference>
<evidence type="ECO:0000256" key="3">
    <source>
        <dbReference type="ARBA" id="ARBA00022691"/>
    </source>
</evidence>
<reference evidence="6 7" key="1">
    <citation type="submission" date="2021-01" db="EMBL/GenBank/DDBJ databases">
        <title>Genomic Encyclopedia of Type Strains, Phase IV (KMG-IV): sequencing the most valuable type-strain genomes for metagenomic binning, comparative biology and taxonomic classification.</title>
        <authorList>
            <person name="Goeker M."/>
        </authorList>
    </citation>
    <scope>NUCLEOTIDE SEQUENCE [LARGE SCALE GENOMIC DNA]</scope>
    <source>
        <strain evidence="6 7">DSM 24436</strain>
    </source>
</reference>
<feature type="active site" evidence="5">
    <location>
        <position position="406"/>
    </location>
</feature>
<dbReference type="InterPro" id="IPR030390">
    <property type="entry name" value="MeTrfase_TrmA_AS"/>
</dbReference>
<dbReference type="Gene3D" id="2.40.50.140">
    <property type="entry name" value="Nucleic acid-binding proteins"/>
    <property type="match status" value="1"/>
</dbReference>
<dbReference type="SUPFAM" id="SSF53335">
    <property type="entry name" value="S-adenosyl-L-methionine-dependent methyltransferases"/>
    <property type="match status" value="1"/>
</dbReference>
<dbReference type="PROSITE" id="PS51687">
    <property type="entry name" value="SAM_MT_RNA_M5U"/>
    <property type="match status" value="1"/>
</dbReference>
<dbReference type="Gene3D" id="2.40.50.1070">
    <property type="match status" value="1"/>
</dbReference>
<evidence type="ECO:0000256" key="5">
    <source>
        <dbReference type="PROSITE-ProRule" id="PRU10015"/>
    </source>
</evidence>
<evidence type="ECO:0000313" key="7">
    <source>
        <dbReference type="Proteomes" id="UP000767854"/>
    </source>
</evidence>
<feature type="binding site" evidence="4">
    <location>
        <position position="284"/>
    </location>
    <ligand>
        <name>S-adenosyl-L-methionine</name>
        <dbReference type="ChEBI" id="CHEBI:59789"/>
    </ligand>
</feature>
<comment type="caution">
    <text evidence="6">The sequence shown here is derived from an EMBL/GenBank/DDBJ whole genome shotgun (WGS) entry which is preliminary data.</text>
</comment>
<dbReference type="SUPFAM" id="SSF50249">
    <property type="entry name" value="Nucleic acid-binding proteins"/>
    <property type="match status" value="1"/>
</dbReference>
<dbReference type="CDD" id="cd02440">
    <property type="entry name" value="AdoMet_MTases"/>
    <property type="match status" value="1"/>
</dbReference>
<keyword evidence="3 4" id="KW-0949">S-adenosyl-L-methionine</keyword>
<dbReference type="EMBL" id="JAFBDT010000013">
    <property type="protein sequence ID" value="MBM7562153.1"/>
    <property type="molecule type" value="Genomic_DNA"/>
</dbReference>
<evidence type="ECO:0000313" key="6">
    <source>
        <dbReference type="EMBL" id="MBM7562153.1"/>
    </source>
</evidence>
<comment type="similarity">
    <text evidence="4">Belongs to the class I-like SAM-binding methyltransferase superfamily. RNA M5U methyltransferase family.</text>
</comment>
<accession>A0ABS2MRV3</accession>
<dbReference type="PROSITE" id="PS01230">
    <property type="entry name" value="TRMA_1"/>
    <property type="match status" value="1"/>
</dbReference>
<evidence type="ECO:0000256" key="2">
    <source>
        <dbReference type="ARBA" id="ARBA00022679"/>
    </source>
</evidence>
<evidence type="ECO:0000256" key="4">
    <source>
        <dbReference type="PROSITE-ProRule" id="PRU01024"/>
    </source>
</evidence>
<dbReference type="InterPro" id="IPR029063">
    <property type="entry name" value="SAM-dependent_MTases_sf"/>
</dbReference>
<keyword evidence="1 4" id="KW-0489">Methyltransferase</keyword>
<dbReference type="NCBIfam" id="TIGR00479">
    <property type="entry name" value="rumA"/>
    <property type="match status" value="1"/>
</dbReference>
<organism evidence="6 7">
    <name type="scientific">Fusibacter tunisiensis</name>
    <dbReference type="NCBI Taxonomy" id="1008308"/>
    <lineage>
        <taxon>Bacteria</taxon>
        <taxon>Bacillati</taxon>
        <taxon>Bacillota</taxon>
        <taxon>Clostridia</taxon>
        <taxon>Eubacteriales</taxon>
        <taxon>Eubacteriales Family XII. Incertae Sedis</taxon>
        <taxon>Fusibacter</taxon>
    </lineage>
</organism>
<dbReference type="RefSeq" id="WP_204664290.1">
    <property type="nucleotide sequence ID" value="NZ_JAFBDT010000013.1"/>
</dbReference>